<keyword evidence="6" id="KW-0539">Nucleus</keyword>
<evidence type="ECO:0000256" key="1">
    <source>
        <dbReference type="ARBA" id="ARBA00004123"/>
    </source>
</evidence>
<dbReference type="EMBL" id="CDMC01000008">
    <property type="protein sequence ID" value="CEL06447.1"/>
    <property type="molecule type" value="Genomic_DNA"/>
</dbReference>
<dbReference type="PROSITE" id="PS50048">
    <property type="entry name" value="ZN2_CY6_FUNGAL_2"/>
    <property type="match status" value="1"/>
</dbReference>
<dbReference type="Gene3D" id="4.10.240.10">
    <property type="entry name" value="Zn(2)-C6 fungal-type DNA-binding domain"/>
    <property type="match status" value="1"/>
</dbReference>
<dbReference type="Pfam" id="PF00172">
    <property type="entry name" value="Zn_clus"/>
    <property type="match status" value="1"/>
</dbReference>
<dbReference type="PROSITE" id="PS00463">
    <property type="entry name" value="ZN2_CY6_FUNGAL_1"/>
    <property type="match status" value="1"/>
</dbReference>
<dbReference type="OMA" id="QFNYCVI"/>
<keyword evidence="10" id="KW-1185">Reference proteome</keyword>
<comment type="subcellular location">
    <subcellularLocation>
        <location evidence="1">Nucleus</location>
    </subcellularLocation>
</comment>
<dbReference type="CDD" id="cd12148">
    <property type="entry name" value="fungal_TF_MHR"/>
    <property type="match status" value="1"/>
</dbReference>
<evidence type="ECO:0000256" key="2">
    <source>
        <dbReference type="ARBA" id="ARBA00022723"/>
    </source>
</evidence>
<dbReference type="PANTHER" id="PTHR47540">
    <property type="entry name" value="THIAMINE REPRESSIBLE GENES REGULATORY PROTEIN THI5"/>
    <property type="match status" value="1"/>
</dbReference>
<keyword evidence="2" id="KW-0479">Metal-binding</keyword>
<dbReference type="GO" id="GO:0043565">
    <property type="term" value="F:sequence-specific DNA binding"/>
    <property type="evidence" value="ECO:0007669"/>
    <property type="project" value="TreeGrafter"/>
</dbReference>
<evidence type="ECO:0000256" key="4">
    <source>
        <dbReference type="ARBA" id="ARBA00023125"/>
    </source>
</evidence>
<evidence type="ECO:0000313" key="9">
    <source>
        <dbReference type="EMBL" id="CEL06447.1"/>
    </source>
</evidence>
<dbReference type="InterPro" id="IPR001138">
    <property type="entry name" value="Zn2Cys6_DnaBD"/>
</dbReference>
<proteinExistence type="predicted"/>
<feature type="region of interest" description="Disordered" evidence="7">
    <location>
        <begin position="597"/>
        <end position="630"/>
    </location>
</feature>
<dbReference type="PANTHER" id="PTHR47540:SF6">
    <property type="entry name" value="ZN(II)2CYS6 TRANSCRIPTION FACTOR (EUROFUNG)"/>
    <property type="match status" value="1"/>
</dbReference>
<gene>
    <name evidence="9" type="ORF">ASPCAL09624</name>
</gene>
<accession>A0A0U5G9X6</accession>
<dbReference type="GO" id="GO:0008270">
    <property type="term" value="F:zinc ion binding"/>
    <property type="evidence" value="ECO:0007669"/>
    <property type="project" value="InterPro"/>
</dbReference>
<reference evidence="10" key="1">
    <citation type="journal article" date="2016" name="Genome Announc.">
        <title>Draft genome sequences of fungus Aspergillus calidoustus.</title>
        <authorList>
            <person name="Horn F."/>
            <person name="Linde J."/>
            <person name="Mattern D.J."/>
            <person name="Walther G."/>
            <person name="Guthke R."/>
            <person name="Scherlach K."/>
            <person name="Martin K."/>
            <person name="Brakhage A.A."/>
            <person name="Petzke L."/>
            <person name="Valiante V."/>
        </authorList>
    </citation>
    <scope>NUCLEOTIDE SEQUENCE [LARGE SCALE GENOMIC DNA]</scope>
    <source>
        <strain evidence="10">SF006504</strain>
    </source>
</reference>
<keyword evidence="5" id="KW-0804">Transcription</keyword>
<evidence type="ECO:0000256" key="5">
    <source>
        <dbReference type="ARBA" id="ARBA00023163"/>
    </source>
</evidence>
<dbReference type="SMART" id="SM00906">
    <property type="entry name" value="Fungal_trans"/>
    <property type="match status" value="1"/>
</dbReference>
<evidence type="ECO:0000259" key="8">
    <source>
        <dbReference type="PROSITE" id="PS50048"/>
    </source>
</evidence>
<evidence type="ECO:0000256" key="6">
    <source>
        <dbReference type="ARBA" id="ARBA00023242"/>
    </source>
</evidence>
<dbReference type="GO" id="GO:0000981">
    <property type="term" value="F:DNA-binding transcription factor activity, RNA polymerase II-specific"/>
    <property type="evidence" value="ECO:0007669"/>
    <property type="project" value="InterPro"/>
</dbReference>
<evidence type="ECO:0000313" key="10">
    <source>
        <dbReference type="Proteomes" id="UP000054771"/>
    </source>
</evidence>
<dbReference type="SMART" id="SM00066">
    <property type="entry name" value="GAL4"/>
    <property type="match status" value="1"/>
</dbReference>
<protein>
    <recommendedName>
        <fullName evidence="8">Zn(2)-C6 fungal-type domain-containing protein</fullName>
    </recommendedName>
</protein>
<sequence length="703" mass="78869">MEGQRAPSRPQDPIRIAKRTNSSRRTFGKKRPVACQRCHARKIKCVGGNPCSSCTSAGCEMQCIYVERDRKVRVDESYLEQLIRDSDELGRHKLGESNNVITGVQAPVGLQTTTSTPDPPKDADMRNPTMKYKAWFQPHHEPDLSIFLNDVTCTAFATRLCQRLAGDEKSVAHIPRMQCADEPILNSFTHTGMPWPNLPRARLLVNTALGHSNPPFHLTLRKRTLDHLDTIYQNTAFNNPVLVCKYSALFALGEICSVSGGGTSGGIIPGIDYYTKAISLIPRLPERPSMAHIEALVILSLYSQFLNRWNFAYTTIGTALRLALTAGLNHNIPPEQCPDPIARENRVRLWWTIYTFDRFWSLKLGLPLLINASDIHVDLPSNLGINGYEDEFIDASYQVALIDLAKVSGKIMQNIYNWRTFDQSFVQREQRTLTELKEWLQRLPSQFQLQTRSHNPKFTVFIHLQFNYCVILAIRPILLSLIDHTRENPGREILQSPAVIALSEACIHSARHTMSLCADEWTKGSLPVYGYAFAQYIFTSSLALIVATFLPGGSSDDLEHVNTSLEMLSCLVANGSMVAHDLLVHLQRVQTCLQQSNQPSQFSSGSPHQTPPAQCRMSRPHLPSDRPQQPLLTAHTIPDQLPISAVTELQPPAQSDTTPYQPVMQDFLAQSVMGIDFLDSSDFSEFLTDSWLNAPPLWDGNYP</sequence>
<dbReference type="AlphaFoldDB" id="A0A0U5G9X6"/>
<dbReference type="SUPFAM" id="SSF57701">
    <property type="entry name" value="Zn2/Cys6 DNA-binding domain"/>
    <property type="match status" value="1"/>
</dbReference>
<dbReference type="GO" id="GO:0006351">
    <property type="term" value="P:DNA-templated transcription"/>
    <property type="evidence" value="ECO:0007669"/>
    <property type="project" value="InterPro"/>
</dbReference>
<dbReference type="InterPro" id="IPR051711">
    <property type="entry name" value="Stress_Response_Reg"/>
</dbReference>
<evidence type="ECO:0000256" key="7">
    <source>
        <dbReference type="SAM" id="MobiDB-lite"/>
    </source>
</evidence>
<dbReference type="CDD" id="cd00067">
    <property type="entry name" value="GAL4"/>
    <property type="match status" value="1"/>
</dbReference>
<organism evidence="9 10">
    <name type="scientific">Aspergillus calidoustus</name>
    <dbReference type="NCBI Taxonomy" id="454130"/>
    <lineage>
        <taxon>Eukaryota</taxon>
        <taxon>Fungi</taxon>
        <taxon>Dikarya</taxon>
        <taxon>Ascomycota</taxon>
        <taxon>Pezizomycotina</taxon>
        <taxon>Eurotiomycetes</taxon>
        <taxon>Eurotiomycetidae</taxon>
        <taxon>Eurotiales</taxon>
        <taxon>Aspergillaceae</taxon>
        <taxon>Aspergillus</taxon>
        <taxon>Aspergillus subgen. Nidulantes</taxon>
    </lineage>
</organism>
<dbReference type="GO" id="GO:0005634">
    <property type="term" value="C:nucleus"/>
    <property type="evidence" value="ECO:0007669"/>
    <property type="project" value="UniProtKB-SubCell"/>
</dbReference>
<dbReference type="Proteomes" id="UP000054771">
    <property type="component" value="Unassembled WGS sequence"/>
</dbReference>
<dbReference type="InterPro" id="IPR007219">
    <property type="entry name" value="XnlR_reg_dom"/>
</dbReference>
<evidence type="ECO:0000256" key="3">
    <source>
        <dbReference type="ARBA" id="ARBA00023015"/>
    </source>
</evidence>
<name>A0A0U5G9X6_ASPCI</name>
<dbReference type="Pfam" id="PF04082">
    <property type="entry name" value="Fungal_trans"/>
    <property type="match status" value="1"/>
</dbReference>
<dbReference type="InterPro" id="IPR036864">
    <property type="entry name" value="Zn2-C6_fun-type_DNA-bd_sf"/>
</dbReference>
<dbReference type="GO" id="GO:0045944">
    <property type="term" value="P:positive regulation of transcription by RNA polymerase II"/>
    <property type="evidence" value="ECO:0007669"/>
    <property type="project" value="TreeGrafter"/>
</dbReference>
<dbReference type="OrthoDB" id="3990906at2759"/>
<feature type="compositionally biased region" description="Polar residues" evidence="7">
    <location>
        <begin position="597"/>
        <end position="612"/>
    </location>
</feature>
<keyword evidence="4" id="KW-0238">DNA-binding</keyword>
<keyword evidence="3" id="KW-0805">Transcription regulation</keyword>
<feature type="domain" description="Zn(2)-C6 fungal-type" evidence="8">
    <location>
        <begin position="34"/>
        <end position="65"/>
    </location>
</feature>